<reference evidence="7 8" key="1">
    <citation type="submission" date="2014-08" db="EMBL/GenBank/DDBJ databases">
        <title>Comparative genomics of the Paenibacillus odorifer group.</title>
        <authorList>
            <person name="den Bakker H.C."/>
            <person name="Tsai Y.-C."/>
            <person name="Martin N."/>
            <person name="Korlach J."/>
            <person name="Wiedmann M."/>
        </authorList>
    </citation>
    <scope>NUCLEOTIDE SEQUENCE [LARGE SCALE GENOMIC DNA]</scope>
    <source>
        <strain evidence="7 8">DSM 14472</strain>
    </source>
</reference>
<dbReference type="InterPro" id="IPR018060">
    <property type="entry name" value="HTH_AraC"/>
</dbReference>
<dbReference type="KEGG" id="pste:PSTEL_04615"/>
<dbReference type="PROSITE" id="PS01124">
    <property type="entry name" value="HTH_ARAC_FAMILY_2"/>
    <property type="match status" value="1"/>
</dbReference>
<evidence type="ECO:0000313" key="7">
    <source>
        <dbReference type="EMBL" id="AIQ62489.1"/>
    </source>
</evidence>
<dbReference type="PANTHER" id="PTHR43280:SF28">
    <property type="entry name" value="HTH-TYPE TRANSCRIPTIONAL ACTIVATOR RHAS"/>
    <property type="match status" value="1"/>
</dbReference>
<keyword evidence="8" id="KW-1185">Reference proteome</keyword>
<keyword evidence="5" id="KW-0812">Transmembrane</keyword>
<dbReference type="OrthoDB" id="1877256at2"/>
<dbReference type="PANTHER" id="PTHR43280">
    <property type="entry name" value="ARAC-FAMILY TRANSCRIPTIONAL REGULATOR"/>
    <property type="match status" value="1"/>
</dbReference>
<dbReference type="InterPro" id="IPR009057">
    <property type="entry name" value="Homeodomain-like_sf"/>
</dbReference>
<protein>
    <recommendedName>
        <fullName evidence="6">HTH araC/xylS-type domain-containing protein</fullName>
    </recommendedName>
</protein>
<dbReference type="Gene3D" id="1.10.10.60">
    <property type="entry name" value="Homeodomain-like"/>
    <property type="match status" value="2"/>
</dbReference>
<sequence length="742" mass="85151">MKNWYQKQLLSYFPIFLLTITVIVLIGMVTVSDISRRETERANEIFAKYISEMIVGSLDEVEQAFLKEFTLNDGVMDFLDGKSTSRQEDIQLYEVASSLRSLKNDYSLIQSIYLYRASDGLVIMSDGKSEISQFYDRDFLKRQLAGSPNTEEWSEVRTVPSYYDDQHIPVISLVKRLPIPFGQDGLAVINVNVEGFANDIQMGKNRNLTYLDVVDRDGRVVLTSEKTVQSEEDRSKIVFLAQQPIDNTSWTIRSGIKSGQFFQWFELISYTWIVVGVAVVVLSTIYVVYISKRNYKPIALILNKLETIQLKSALNKTEEGDVRFIEHALEDLTDQMKQYERESQDNLLTRKRQLFIDLIEGSVTEFDDFWREQIPLLQEETADQYKLFLVADIELESLNLDAEGQSLVRLALQNMLLDFFSSEESPSWCEWIYGNRLGIIAPTGSSPYSEADIIALTGKCYDWVKGQFDLAFTFGAGYAFQQWRDVPRSYLGAKEALDYRLTRRCATVIFADRIQEEAQHKWVQLWPAVTEIAEMFQMRNDGWSGKVELLFEQFKSQSMNDQTIFMMLGSLMKWIQKKAGEGILVLDDNSSLWNGGSEPGARLKFDDLNALQDEVQEILHAAYGEYVAIYEGGGFHSTMLEIREYIMAHFDDPDLSLKHLSDRFQLNGKNVSQLFKEAFGENFGDFVLQLRIGKAKHLLLESEMQQQEIATLVGYSNSITFGRMFKRVTGMTPGEFRRQNAG</sequence>
<feature type="domain" description="HTH araC/xylS-type" evidence="6">
    <location>
        <begin position="640"/>
        <end position="739"/>
    </location>
</feature>
<accession>A0A089N1E3</accession>
<evidence type="ECO:0000256" key="1">
    <source>
        <dbReference type="ARBA" id="ARBA00023015"/>
    </source>
</evidence>
<dbReference type="HOGENOM" id="CLU_019175_1_0_9"/>
<keyword evidence="4" id="KW-0175">Coiled coil</keyword>
<dbReference type="SMART" id="SM00342">
    <property type="entry name" value="HTH_ARAC"/>
    <property type="match status" value="1"/>
</dbReference>
<feature type="transmembrane region" description="Helical" evidence="5">
    <location>
        <begin position="267"/>
        <end position="289"/>
    </location>
</feature>
<dbReference type="EMBL" id="CP009286">
    <property type="protein sequence ID" value="AIQ62489.1"/>
    <property type="molecule type" value="Genomic_DNA"/>
</dbReference>
<dbReference type="Pfam" id="PF12833">
    <property type="entry name" value="HTH_18"/>
    <property type="match status" value="1"/>
</dbReference>
<gene>
    <name evidence="7" type="ORF">PSTEL_04615</name>
</gene>
<keyword evidence="2" id="KW-0238">DNA-binding</keyword>
<keyword evidence="5" id="KW-0472">Membrane</keyword>
<dbReference type="RefSeq" id="WP_038693736.1">
    <property type="nucleotide sequence ID" value="NZ_CP009286.1"/>
</dbReference>
<keyword evidence="5" id="KW-1133">Transmembrane helix</keyword>
<evidence type="ECO:0000256" key="3">
    <source>
        <dbReference type="ARBA" id="ARBA00023163"/>
    </source>
</evidence>
<evidence type="ECO:0000259" key="6">
    <source>
        <dbReference type="PROSITE" id="PS01124"/>
    </source>
</evidence>
<keyword evidence="1" id="KW-0805">Transcription regulation</keyword>
<proteinExistence type="predicted"/>
<evidence type="ECO:0000256" key="2">
    <source>
        <dbReference type="ARBA" id="ARBA00023125"/>
    </source>
</evidence>
<name>A0A089N1E3_9BACL</name>
<organism evidence="7 8">
    <name type="scientific">Paenibacillus stellifer</name>
    <dbReference type="NCBI Taxonomy" id="169760"/>
    <lineage>
        <taxon>Bacteria</taxon>
        <taxon>Bacillati</taxon>
        <taxon>Bacillota</taxon>
        <taxon>Bacilli</taxon>
        <taxon>Bacillales</taxon>
        <taxon>Paenibacillaceae</taxon>
        <taxon>Paenibacillus</taxon>
    </lineage>
</organism>
<dbReference type="Proteomes" id="UP000029507">
    <property type="component" value="Chromosome"/>
</dbReference>
<dbReference type="GO" id="GO:0003700">
    <property type="term" value="F:DNA-binding transcription factor activity"/>
    <property type="evidence" value="ECO:0007669"/>
    <property type="project" value="InterPro"/>
</dbReference>
<evidence type="ECO:0000313" key="8">
    <source>
        <dbReference type="Proteomes" id="UP000029507"/>
    </source>
</evidence>
<evidence type="ECO:0000256" key="4">
    <source>
        <dbReference type="SAM" id="Coils"/>
    </source>
</evidence>
<dbReference type="GO" id="GO:0043565">
    <property type="term" value="F:sequence-specific DNA binding"/>
    <property type="evidence" value="ECO:0007669"/>
    <property type="project" value="InterPro"/>
</dbReference>
<dbReference type="SUPFAM" id="SSF46689">
    <property type="entry name" value="Homeodomain-like"/>
    <property type="match status" value="1"/>
</dbReference>
<dbReference type="AlphaFoldDB" id="A0A089N1E3"/>
<dbReference type="STRING" id="169760.PSTEL_04615"/>
<evidence type="ECO:0000256" key="5">
    <source>
        <dbReference type="SAM" id="Phobius"/>
    </source>
</evidence>
<feature type="coiled-coil region" evidence="4">
    <location>
        <begin position="322"/>
        <end position="349"/>
    </location>
</feature>
<keyword evidence="3" id="KW-0804">Transcription</keyword>
<feature type="transmembrane region" description="Helical" evidence="5">
    <location>
        <begin position="12"/>
        <end position="31"/>
    </location>
</feature>